<reference evidence="3" key="1">
    <citation type="submission" date="2015-08" db="EMBL/GenBank/DDBJ databases">
        <authorList>
            <person name="Varghese N."/>
        </authorList>
    </citation>
    <scope>NUCLEOTIDE SEQUENCE [LARGE SCALE GENOMIC DNA]</scope>
    <source>
        <strain evidence="3">DSM 23407</strain>
    </source>
</reference>
<name>A0A0K6I6C5_9HYPH</name>
<evidence type="ECO:0008006" key="4">
    <source>
        <dbReference type="Google" id="ProtNLM"/>
    </source>
</evidence>
<sequence>MSMQSHLAELERRHAALDEEIETALRHPSVDTLELAEMKRKKLKLKEEIFKIQSKATMH</sequence>
<keyword evidence="3" id="KW-1185">Reference proteome</keyword>
<dbReference type="EMBL" id="CYHE01000010">
    <property type="protein sequence ID" value="CUA98694.1"/>
    <property type="molecule type" value="Genomic_DNA"/>
</dbReference>
<dbReference type="Proteomes" id="UP000183900">
    <property type="component" value="Unassembled WGS sequence"/>
</dbReference>
<dbReference type="OrthoDB" id="7362854at2"/>
<keyword evidence="1" id="KW-0175">Coiled coil</keyword>
<gene>
    <name evidence="2" type="ORF">Ga0061067_110102</name>
</gene>
<dbReference type="Pfam" id="PF04325">
    <property type="entry name" value="DUF465"/>
    <property type="match status" value="1"/>
</dbReference>
<dbReference type="InterPro" id="IPR038444">
    <property type="entry name" value="DUF465_sf"/>
</dbReference>
<dbReference type="AlphaFoldDB" id="A0A0K6I6C5"/>
<evidence type="ECO:0000313" key="2">
    <source>
        <dbReference type="EMBL" id="CUA98694.1"/>
    </source>
</evidence>
<dbReference type="RefSeq" id="WP_026355828.1">
    <property type="nucleotide sequence ID" value="NZ_CYHE01000010.1"/>
</dbReference>
<accession>A0A0K6I6C5</accession>
<protein>
    <recommendedName>
        <fullName evidence="4">DUF465 domain-containing protein</fullName>
    </recommendedName>
</protein>
<proteinExistence type="predicted"/>
<organism evidence="2 3">
    <name type="scientific">Pannonibacter indicus</name>
    <dbReference type="NCBI Taxonomy" id="466044"/>
    <lineage>
        <taxon>Bacteria</taxon>
        <taxon>Pseudomonadati</taxon>
        <taxon>Pseudomonadota</taxon>
        <taxon>Alphaproteobacteria</taxon>
        <taxon>Hyphomicrobiales</taxon>
        <taxon>Stappiaceae</taxon>
        <taxon>Pannonibacter</taxon>
    </lineage>
</organism>
<feature type="coiled-coil region" evidence="1">
    <location>
        <begin position="7"/>
        <end position="55"/>
    </location>
</feature>
<evidence type="ECO:0000256" key="1">
    <source>
        <dbReference type="SAM" id="Coils"/>
    </source>
</evidence>
<dbReference type="Gene3D" id="6.10.280.50">
    <property type="match status" value="1"/>
</dbReference>
<evidence type="ECO:0000313" key="3">
    <source>
        <dbReference type="Proteomes" id="UP000183900"/>
    </source>
</evidence>
<dbReference type="InterPro" id="IPR007420">
    <property type="entry name" value="DUF465"/>
</dbReference>